<reference evidence="2" key="1">
    <citation type="journal article" date="2016" name="Genome Announc.">
        <title>Draft Genome Sequences of Five Rapidly Growing Mycobacterium Species, M. thermoresistibile, M. fortuitum subsp. acetamidolyticum, M. canariasense, M. brisbanense, and M. novocastrense.</title>
        <authorList>
            <person name="Katahira K."/>
            <person name="Ogura Y."/>
            <person name="Gotoh Y."/>
            <person name="Hayashi T."/>
        </authorList>
    </citation>
    <scope>NUCLEOTIDE SEQUENCE [LARGE SCALE GENOMIC DNA]</scope>
    <source>
        <strain evidence="2">JCM15654</strain>
    </source>
</reference>
<proteinExistence type="predicted"/>
<gene>
    <name evidence="1" type="ORF">RMCB_4069</name>
</gene>
<accession>A0A117I6E2</accession>
<organism evidence="1 2">
    <name type="scientific">Mycolicibacterium brisbanense</name>
    <dbReference type="NCBI Taxonomy" id="146020"/>
    <lineage>
        <taxon>Bacteria</taxon>
        <taxon>Bacillati</taxon>
        <taxon>Actinomycetota</taxon>
        <taxon>Actinomycetes</taxon>
        <taxon>Mycobacteriales</taxon>
        <taxon>Mycobacteriaceae</taxon>
        <taxon>Mycolicibacterium</taxon>
    </lineage>
</organism>
<evidence type="ECO:0000313" key="2">
    <source>
        <dbReference type="Proteomes" id="UP000069620"/>
    </source>
</evidence>
<reference evidence="2" key="2">
    <citation type="submission" date="2016-02" db="EMBL/GenBank/DDBJ databases">
        <title>Draft genome sequence of five rapidly growing Mycobacterium species.</title>
        <authorList>
            <person name="Katahira K."/>
            <person name="Gotou Y."/>
            <person name="Iida K."/>
            <person name="Ogura Y."/>
            <person name="Hayashi T."/>
        </authorList>
    </citation>
    <scope>NUCLEOTIDE SEQUENCE [LARGE SCALE GENOMIC DNA]</scope>
    <source>
        <strain evidence="2">JCM15654</strain>
    </source>
</reference>
<comment type="caution">
    <text evidence="1">The sequence shown here is derived from an EMBL/GenBank/DDBJ whole genome shotgun (WGS) entry which is preliminary data.</text>
</comment>
<dbReference type="AlphaFoldDB" id="A0A117I6E2"/>
<sequence>MTDTPDAVLTAATAALREAASLRQRLAAARSKAEASATAAAEAEQHVAEQVRDVRKLTSLSLTKILAHLNSSYDDDLARETAEQQVAEYEYAARQAAADVDQSIADALQNQLAALGDVDEAYQRALAIKENWLQRNGGATSFQLLEFAQQRGRLIAELKEIGEAQAAGEAALRESQAAADLLSDAGHLSAYDSVAHGEYLGAAIKWQMLDDAADQLRAADAALKTFTIELADIKADGLRLAELDEFTTYFAIWLDAIFTDRAVRQRISEAHATVTATIAATNGIWINLEERRLRHATEFAELKARRDALVLRA</sequence>
<evidence type="ECO:0000313" key="1">
    <source>
        <dbReference type="EMBL" id="GAS89973.1"/>
    </source>
</evidence>
<dbReference type="OrthoDB" id="3540923at2"/>
<dbReference type="EMBL" id="BCSX01000035">
    <property type="protein sequence ID" value="GAS89973.1"/>
    <property type="molecule type" value="Genomic_DNA"/>
</dbReference>
<keyword evidence="2" id="KW-1185">Reference proteome</keyword>
<protein>
    <submittedName>
        <fullName evidence="1">Uncharacterized protein</fullName>
    </submittedName>
</protein>
<dbReference type="Proteomes" id="UP000069620">
    <property type="component" value="Unassembled WGS sequence"/>
</dbReference>
<dbReference type="RefSeq" id="WP_131805558.1">
    <property type="nucleotide sequence ID" value="NZ_BCSX01000035.1"/>
</dbReference>
<name>A0A117I6E2_9MYCO</name>
<dbReference type="STRING" id="146020.RMCB_4069"/>